<dbReference type="AlphaFoldDB" id="A0A1M4N381"/>
<dbReference type="InterPro" id="IPR036188">
    <property type="entry name" value="FAD/NAD-bd_sf"/>
</dbReference>
<protein>
    <submittedName>
        <fullName evidence="4">Putative D-nopaline dehydrogenase</fullName>
    </submittedName>
</protein>
<dbReference type="EMBL" id="FMJB01000046">
    <property type="protein sequence ID" value="SCM67516.1"/>
    <property type="molecule type" value="Genomic_DNA"/>
</dbReference>
<evidence type="ECO:0000256" key="2">
    <source>
        <dbReference type="SAM" id="Phobius"/>
    </source>
</evidence>
<accession>A0A1M4N381</accession>
<dbReference type="Gene3D" id="3.50.50.60">
    <property type="entry name" value="FAD/NAD(P)-binding domain"/>
    <property type="match status" value="1"/>
</dbReference>
<dbReference type="Gene3D" id="3.30.9.10">
    <property type="entry name" value="D-Amino Acid Oxidase, subunit A, domain 2"/>
    <property type="match status" value="1"/>
</dbReference>
<dbReference type="PANTHER" id="PTHR13847">
    <property type="entry name" value="SARCOSINE DEHYDROGENASE-RELATED"/>
    <property type="match status" value="1"/>
</dbReference>
<keyword evidence="2" id="KW-1133">Transmembrane helix</keyword>
<keyword evidence="1" id="KW-0560">Oxidoreductase</keyword>
<dbReference type="RefSeq" id="WP_072706145.1">
    <property type="nucleotide sequence ID" value="NZ_FMJB01000046.1"/>
</dbReference>
<organism evidence="4 5">
    <name type="scientific">Donghicola eburneus</name>
    <dbReference type="NCBI Taxonomy" id="393278"/>
    <lineage>
        <taxon>Bacteria</taxon>
        <taxon>Pseudomonadati</taxon>
        <taxon>Pseudomonadota</taxon>
        <taxon>Alphaproteobacteria</taxon>
        <taxon>Rhodobacterales</taxon>
        <taxon>Roseobacteraceae</taxon>
        <taxon>Donghicola</taxon>
    </lineage>
</organism>
<evidence type="ECO:0000259" key="3">
    <source>
        <dbReference type="Pfam" id="PF01266"/>
    </source>
</evidence>
<dbReference type="Pfam" id="PF01266">
    <property type="entry name" value="DAO"/>
    <property type="match status" value="1"/>
</dbReference>
<evidence type="ECO:0000313" key="5">
    <source>
        <dbReference type="Proteomes" id="UP000184085"/>
    </source>
</evidence>
<sequence>MEDLGIFDVIVIGGGLVGTAAALGMASDRARVLIFDGDDGSFRASRGNFGLVWAQSKGANNRDYATWTRRAVADWPMLEQEVKALSGVDTAHKMGNGVHICLDESEHLTRARMVEKMAAHGLPHDDTRMIDASELRAMFPGVGPDAVSASTSSVDGACHSLALYRGLAASAQAAGARLEPNAKVRAIKTEKGGYTVRTDTQSAHADRILIAAGLATNDLAKPFGFPKLVHPQKGQILVTERVAQTLPVISSQIRQTPEGTILIGDTKEDTGLDDSSSTAGLHKLAQRAVRIMPALASVRIVRSWAALRVLTADGNPVYDESPTHKGVYVATTHSGVTLAPAHRGPLAQWILNGQRPPEFRSFTAGRFTQQ</sequence>
<dbReference type="SUPFAM" id="SSF51905">
    <property type="entry name" value="FAD/NAD(P)-binding domain"/>
    <property type="match status" value="1"/>
</dbReference>
<evidence type="ECO:0000313" key="4">
    <source>
        <dbReference type="EMBL" id="SCM67516.1"/>
    </source>
</evidence>
<name>A0A1M4N381_9RHOB</name>
<dbReference type="GO" id="GO:0016491">
    <property type="term" value="F:oxidoreductase activity"/>
    <property type="evidence" value="ECO:0007669"/>
    <property type="project" value="UniProtKB-KW"/>
</dbReference>
<gene>
    <name evidence="4" type="ORF">KARMA_1715</name>
</gene>
<reference evidence="5" key="1">
    <citation type="submission" date="2016-09" db="EMBL/GenBank/DDBJ databases">
        <authorList>
            <person name="Wibberg D."/>
        </authorList>
    </citation>
    <scope>NUCLEOTIDE SEQUENCE [LARGE SCALE GENOMIC DNA]</scope>
</reference>
<dbReference type="Proteomes" id="UP000184085">
    <property type="component" value="Unassembled WGS sequence"/>
</dbReference>
<keyword evidence="5" id="KW-1185">Reference proteome</keyword>
<dbReference type="PANTHER" id="PTHR13847:SF287">
    <property type="entry name" value="FAD-DEPENDENT OXIDOREDUCTASE DOMAIN-CONTAINING PROTEIN 1"/>
    <property type="match status" value="1"/>
</dbReference>
<feature type="domain" description="FAD dependent oxidoreductase" evidence="3">
    <location>
        <begin position="8"/>
        <end position="341"/>
    </location>
</feature>
<proteinExistence type="predicted"/>
<feature type="transmembrane region" description="Helical" evidence="2">
    <location>
        <begin position="6"/>
        <end position="26"/>
    </location>
</feature>
<dbReference type="InterPro" id="IPR006076">
    <property type="entry name" value="FAD-dep_OxRdtase"/>
</dbReference>
<keyword evidence="2" id="KW-0812">Transmembrane</keyword>
<dbReference type="SUPFAM" id="SSF54373">
    <property type="entry name" value="FAD-linked reductases, C-terminal domain"/>
    <property type="match status" value="1"/>
</dbReference>
<evidence type="ECO:0000256" key="1">
    <source>
        <dbReference type="ARBA" id="ARBA00023002"/>
    </source>
</evidence>
<dbReference type="GO" id="GO:0005737">
    <property type="term" value="C:cytoplasm"/>
    <property type="evidence" value="ECO:0007669"/>
    <property type="project" value="TreeGrafter"/>
</dbReference>
<keyword evidence="2" id="KW-0472">Membrane</keyword>